<evidence type="ECO:0000256" key="1">
    <source>
        <dbReference type="SAM" id="MobiDB-lite"/>
    </source>
</evidence>
<evidence type="ECO:0000313" key="4">
    <source>
        <dbReference type="Proteomes" id="UP000179920"/>
    </source>
</evidence>
<sequence>MARTKQIAWKYRNAKTLRARPSVQKGDADVKPNLNQESDLLAASGSSDKRELDSSPANSSDVFVEDFELETKAEIKSPKSPKSPRKDYGRAPPVSWTKEETKALLDVQYEVAKENMSRFLEKTELAGRNTAKIYGKLKGMHAAAIKALESGPSDVKPKSERVGGLLS</sequence>
<name>A0A1K0G4N2_9BASI</name>
<feature type="region of interest" description="Disordered" evidence="1">
    <location>
        <begin position="20"/>
        <end position="94"/>
    </location>
</feature>
<dbReference type="AlphaFoldDB" id="A0A1K0G4N2"/>
<keyword evidence="5" id="KW-1185">Reference proteome</keyword>
<dbReference type="Proteomes" id="UP000658997">
    <property type="component" value="Unassembled WGS sequence"/>
</dbReference>
<dbReference type="Proteomes" id="UP000179920">
    <property type="component" value="Chromosome VII"/>
</dbReference>
<reference evidence="3" key="3">
    <citation type="submission" date="2018-08" db="EMBL/GenBank/DDBJ databases">
        <authorList>
            <person name="Guldener U."/>
        </authorList>
    </citation>
    <scope>NUCLEOTIDE SEQUENCE</scope>
    <source>
        <strain evidence="3">UB2</strain>
    </source>
</reference>
<evidence type="ECO:0000313" key="3">
    <source>
        <dbReference type="EMBL" id="SYW79426.1"/>
    </source>
</evidence>
<evidence type="ECO:0000313" key="2">
    <source>
        <dbReference type="EMBL" id="SAM82382.1"/>
    </source>
</evidence>
<organism evidence="2 4">
    <name type="scientific">Ustilago bromivora</name>
    <dbReference type="NCBI Taxonomy" id="307758"/>
    <lineage>
        <taxon>Eukaryota</taxon>
        <taxon>Fungi</taxon>
        <taxon>Dikarya</taxon>
        <taxon>Basidiomycota</taxon>
        <taxon>Ustilaginomycotina</taxon>
        <taxon>Ustilaginomycetes</taxon>
        <taxon>Ustilaginales</taxon>
        <taxon>Ustilaginaceae</taxon>
        <taxon>Ustilago</taxon>
    </lineage>
</organism>
<accession>A0A1K0G4N2</accession>
<protein>
    <submittedName>
        <fullName evidence="2">Uncharacterized protein</fullName>
    </submittedName>
</protein>
<gene>
    <name evidence="3" type="ORF">UBRO2_03110</name>
    <name evidence="2" type="ORF">UBRO_04619</name>
</gene>
<dbReference type="EMBL" id="ULHB01000054">
    <property type="protein sequence ID" value="SYW79426.1"/>
    <property type="molecule type" value="Genomic_DNA"/>
</dbReference>
<proteinExistence type="predicted"/>
<reference evidence="2" key="2">
    <citation type="submission" date="2016-04" db="EMBL/GenBank/DDBJ databases">
        <authorList>
            <person name="Evans L.H."/>
            <person name="Alamgir A."/>
            <person name="Owens N."/>
            <person name="Weber N.D."/>
            <person name="Virtaneva K."/>
            <person name="Barbian K."/>
            <person name="Babar A."/>
            <person name="Rosenke K."/>
        </authorList>
    </citation>
    <scope>NUCLEOTIDE SEQUENCE</scope>
    <source>
        <strain evidence="2">UB2112</strain>
    </source>
</reference>
<dbReference type="OrthoDB" id="2547087at2759"/>
<dbReference type="EMBL" id="LT558123">
    <property type="protein sequence ID" value="SAM82382.1"/>
    <property type="molecule type" value="Genomic_DNA"/>
</dbReference>
<evidence type="ECO:0000313" key="5">
    <source>
        <dbReference type="Proteomes" id="UP000658997"/>
    </source>
</evidence>
<reference evidence="4" key="1">
    <citation type="submission" date="2016-04" db="EMBL/GenBank/DDBJ databases">
        <authorList>
            <person name="Guldener U."/>
            <person name="Guldener U."/>
        </authorList>
    </citation>
    <scope>NUCLEOTIDE SEQUENCE [LARGE SCALE GENOMIC DNA]</scope>
    <source>
        <strain evidence="4">UB2112</strain>
    </source>
</reference>